<evidence type="ECO:0000313" key="1">
    <source>
        <dbReference type="EMBL" id="MDX3025401.1"/>
    </source>
</evidence>
<evidence type="ECO:0008006" key="3">
    <source>
        <dbReference type="Google" id="ProtNLM"/>
    </source>
</evidence>
<name>A0ABU4MC21_9ACTN</name>
<dbReference type="Proteomes" id="UP001272987">
    <property type="component" value="Unassembled WGS sequence"/>
</dbReference>
<proteinExistence type="predicted"/>
<dbReference type="EMBL" id="JARAWP010000046">
    <property type="protein sequence ID" value="MDX3025401.1"/>
    <property type="molecule type" value="Genomic_DNA"/>
</dbReference>
<gene>
    <name evidence="1" type="ORF">PV666_47185</name>
</gene>
<sequence length="173" mass="18728">MPSTDDVNLSQVARMAGVGRVAVVNWRRRHGGLDATGGTEESPVFPLAAAEQWLSALGKLPQPARAEPATLVFEGGQTVTAYVPHLRVPGPGDRYDQYEEFGGYIAAEGRDGIPWPRASVRIDVPGQTPYEVTDANVDISYAGGSWQYLSLIWPAPRRQLLATTPTTAPTKER</sequence>
<organism evidence="1 2">
    <name type="scientific">Streptomyces acidiscabies</name>
    <dbReference type="NCBI Taxonomy" id="42234"/>
    <lineage>
        <taxon>Bacteria</taxon>
        <taxon>Bacillati</taxon>
        <taxon>Actinomycetota</taxon>
        <taxon>Actinomycetes</taxon>
        <taxon>Kitasatosporales</taxon>
        <taxon>Streptomycetaceae</taxon>
        <taxon>Streptomyces</taxon>
    </lineage>
</organism>
<reference evidence="1 2" key="1">
    <citation type="journal article" date="2023" name="Microb. Genom.">
        <title>Mesoterricola silvestris gen. nov., sp. nov., Mesoterricola sediminis sp. nov., Geothrix oryzae sp. nov., Geothrix edaphica sp. nov., Geothrix rubra sp. nov., and Geothrix limicola sp. nov., six novel members of Acidobacteriota isolated from soils.</title>
        <authorList>
            <person name="Weisberg A.J."/>
            <person name="Pearce E."/>
            <person name="Kramer C.G."/>
            <person name="Chang J.H."/>
            <person name="Clarke C.R."/>
        </authorList>
    </citation>
    <scope>NUCLEOTIDE SEQUENCE [LARGE SCALE GENOMIC DNA]</scope>
    <source>
        <strain evidence="1 2">NB05-1H</strain>
    </source>
</reference>
<evidence type="ECO:0000313" key="2">
    <source>
        <dbReference type="Proteomes" id="UP001272987"/>
    </source>
</evidence>
<protein>
    <recommendedName>
        <fullName evidence="3">Transposase</fullName>
    </recommendedName>
</protein>
<keyword evidence="2" id="KW-1185">Reference proteome</keyword>
<dbReference type="RefSeq" id="WP_319167551.1">
    <property type="nucleotide sequence ID" value="NZ_CP122370.1"/>
</dbReference>
<comment type="caution">
    <text evidence="1">The sequence shown here is derived from an EMBL/GenBank/DDBJ whole genome shotgun (WGS) entry which is preliminary data.</text>
</comment>
<accession>A0ABU4MC21</accession>